<dbReference type="Proteomes" id="UP001140949">
    <property type="component" value="Unassembled WGS sequence"/>
</dbReference>
<keyword evidence="1" id="KW-0472">Membrane</keyword>
<feature type="transmembrane region" description="Helical" evidence="1">
    <location>
        <begin position="77"/>
        <end position="103"/>
    </location>
</feature>
<sequence length="110" mass="12552">MILIYGRERGYVRVVEYYSVFETGDRVQLDRVRVLQLCVQIIFVCMSSAVVSTQCAFDAGLGAETLSSLGCKNSSEFGIVIAFLLFQISIWLYIILILHIFFYKLLSCYI</sequence>
<protein>
    <submittedName>
        <fullName evidence="2">Uncharacterized protein</fullName>
    </submittedName>
</protein>
<keyword evidence="1" id="KW-0812">Transmembrane</keyword>
<keyword evidence="3" id="KW-1185">Reference proteome</keyword>
<organism evidence="2 3">
    <name type="scientific">Iris pallida</name>
    <name type="common">Sweet iris</name>
    <dbReference type="NCBI Taxonomy" id="29817"/>
    <lineage>
        <taxon>Eukaryota</taxon>
        <taxon>Viridiplantae</taxon>
        <taxon>Streptophyta</taxon>
        <taxon>Embryophyta</taxon>
        <taxon>Tracheophyta</taxon>
        <taxon>Spermatophyta</taxon>
        <taxon>Magnoliopsida</taxon>
        <taxon>Liliopsida</taxon>
        <taxon>Asparagales</taxon>
        <taxon>Iridaceae</taxon>
        <taxon>Iridoideae</taxon>
        <taxon>Irideae</taxon>
        <taxon>Iris</taxon>
    </lineage>
</organism>
<proteinExistence type="predicted"/>
<keyword evidence="1" id="KW-1133">Transmembrane helix</keyword>
<dbReference type="EMBL" id="JANAVB010030061">
    <property type="protein sequence ID" value="KAJ6813919.1"/>
    <property type="molecule type" value="Genomic_DNA"/>
</dbReference>
<evidence type="ECO:0000313" key="2">
    <source>
        <dbReference type="EMBL" id="KAJ6813919.1"/>
    </source>
</evidence>
<feature type="transmembrane region" description="Helical" evidence="1">
    <location>
        <begin position="34"/>
        <end position="57"/>
    </location>
</feature>
<gene>
    <name evidence="2" type="ORF">M6B38_143395</name>
</gene>
<reference evidence="2" key="1">
    <citation type="journal article" date="2023" name="GigaByte">
        <title>Genome assembly of the bearded iris, Iris pallida Lam.</title>
        <authorList>
            <person name="Bruccoleri R.E."/>
            <person name="Oakeley E.J."/>
            <person name="Faust A.M.E."/>
            <person name="Altorfer M."/>
            <person name="Dessus-Babus S."/>
            <person name="Burckhardt D."/>
            <person name="Oertli M."/>
            <person name="Naumann U."/>
            <person name="Petersen F."/>
            <person name="Wong J."/>
        </authorList>
    </citation>
    <scope>NUCLEOTIDE SEQUENCE</scope>
    <source>
        <strain evidence="2">GSM-AAB239-AS_SAM_17_03QT</strain>
    </source>
</reference>
<name>A0AAX6FCE3_IRIPA</name>
<accession>A0AAX6FCE3</accession>
<comment type="caution">
    <text evidence="2">The sequence shown here is derived from an EMBL/GenBank/DDBJ whole genome shotgun (WGS) entry which is preliminary data.</text>
</comment>
<dbReference type="AlphaFoldDB" id="A0AAX6FCE3"/>
<evidence type="ECO:0000256" key="1">
    <source>
        <dbReference type="SAM" id="Phobius"/>
    </source>
</evidence>
<reference evidence="2" key="2">
    <citation type="submission" date="2023-04" db="EMBL/GenBank/DDBJ databases">
        <authorList>
            <person name="Bruccoleri R.E."/>
            <person name="Oakeley E.J."/>
            <person name="Faust A.-M."/>
            <person name="Dessus-Babus S."/>
            <person name="Altorfer M."/>
            <person name="Burckhardt D."/>
            <person name="Oertli M."/>
            <person name="Naumann U."/>
            <person name="Petersen F."/>
            <person name="Wong J."/>
        </authorList>
    </citation>
    <scope>NUCLEOTIDE SEQUENCE</scope>
    <source>
        <strain evidence="2">GSM-AAB239-AS_SAM_17_03QT</strain>
        <tissue evidence="2">Leaf</tissue>
    </source>
</reference>
<evidence type="ECO:0000313" key="3">
    <source>
        <dbReference type="Proteomes" id="UP001140949"/>
    </source>
</evidence>